<sequence length="223" mass="25761">MWCIGTLTLEYRLRMYELLELYARPLDPREPVVCVDEKSLQLLARSRAPLLIAQGAPIKEDYEYVRRGTSNLFVAIEPKGGHREVSVTQHRGKADFVHFIAALLTGTYATARRVHLVLDNLNIHLRKCFVDILGQPAAGKLLGRVEFHYTPKHASWLNMAEIEIGILSRQCLDRRMPNRDCLQFEVDKWQCARNAARRTIQWKFTRQDADQKLGTHYVPLFTC</sequence>
<proteinExistence type="predicted"/>
<accession>A0ABU8WBL3</accession>
<gene>
    <name evidence="2" type="ORF">WKW80_33580</name>
</gene>
<protein>
    <submittedName>
        <fullName evidence="2">IS630 family transposase</fullName>
    </submittedName>
</protein>
<dbReference type="EMBL" id="JBBKZV010000044">
    <property type="protein sequence ID" value="MEJ8826879.1"/>
    <property type="molecule type" value="Genomic_DNA"/>
</dbReference>
<name>A0ABU8WBL3_9BURK</name>
<dbReference type="InterPro" id="IPR038717">
    <property type="entry name" value="Tc1-like_DDE_dom"/>
</dbReference>
<dbReference type="NCBIfam" id="NF033545">
    <property type="entry name" value="transpos_IS630"/>
    <property type="match status" value="1"/>
</dbReference>
<dbReference type="RefSeq" id="WP_340367914.1">
    <property type="nucleotide sequence ID" value="NZ_JBBKZV010000044.1"/>
</dbReference>
<dbReference type="InterPro" id="IPR047655">
    <property type="entry name" value="Transpos_IS630-like"/>
</dbReference>
<dbReference type="Pfam" id="PF13358">
    <property type="entry name" value="DDE_3"/>
    <property type="match status" value="1"/>
</dbReference>
<feature type="domain" description="Tc1-like transposase DDE" evidence="1">
    <location>
        <begin position="31"/>
        <end position="182"/>
    </location>
</feature>
<comment type="caution">
    <text evidence="2">The sequence shown here is derived from an EMBL/GenBank/DDBJ whole genome shotgun (WGS) entry which is preliminary data.</text>
</comment>
<evidence type="ECO:0000259" key="1">
    <source>
        <dbReference type="Pfam" id="PF13358"/>
    </source>
</evidence>
<keyword evidence="3" id="KW-1185">Reference proteome</keyword>
<reference evidence="2 3" key="1">
    <citation type="submission" date="2024-03" db="EMBL/GenBank/DDBJ databases">
        <title>Novel species of the genus Variovorax.</title>
        <authorList>
            <person name="Liu Q."/>
            <person name="Xin Y.-H."/>
        </authorList>
    </citation>
    <scope>NUCLEOTIDE SEQUENCE [LARGE SCALE GENOMIC DNA]</scope>
    <source>
        <strain evidence="2 3">KACC 18501</strain>
    </source>
</reference>
<evidence type="ECO:0000313" key="3">
    <source>
        <dbReference type="Proteomes" id="UP001363010"/>
    </source>
</evidence>
<evidence type="ECO:0000313" key="2">
    <source>
        <dbReference type="EMBL" id="MEJ8826879.1"/>
    </source>
</evidence>
<dbReference type="Proteomes" id="UP001363010">
    <property type="component" value="Unassembled WGS sequence"/>
</dbReference>
<organism evidence="2 3">
    <name type="scientific">Variovorax humicola</name>
    <dbReference type="NCBI Taxonomy" id="1769758"/>
    <lineage>
        <taxon>Bacteria</taxon>
        <taxon>Pseudomonadati</taxon>
        <taxon>Pseudomonadota</taxon>
        <taxon>Betaproteobacteria</taxon>
        <taxon>Burkholderiales</taxon>
        <taxon>Comamonadaceae</taxon>
        <taxon>Variovorax</taxon>
    </lineage>
</organism>